<keyword evidence="4" id="KW-1185">Reference proteome</keyword>
<dbReference type="Gene3D" id="1.10.472.10">
    <property type="entry name" value="Cyclin-like"/>
    <property type="match status" value="1"/>
</dbReference>
<feature type="region of interest" description="Disordered" evidence="1">
    <location>
        <begin position="51"/>
        <end position="84"/>
    </location>
</feature>
<feature type="region of interest" description="Disordered" evidence="1">
    <location>
        <begin position="480"/>
        <end position="513"/>
    </location>
</feature>
<reference evidence="3 4" key="1">
    <citation type="submission" date="2024-10" db="EMBL/GenBank/DDBJ databases">
        <title>Updated reference genomes for cyclostephanoid diatoms.</title>
        <authorList>
            <person name="Roberts W.R."/>
            <person name="Alverson A.J."/>
        </authorList>
    </citation>
    <scope>NUCLEOTIDE SEQUENCE [LARGE SCALE GENOMIC DNA]</scope>
    <source>
        <strain evidence="3 4">AJA232-27</strain>
    </source>
</reference>
<dbReference type="AlphaFoldDB" id="A0ABD3M3E5"/>
<feature type="region of interest" description="Disordered" evidence="1">
    <location>
        <begin position="389"/>
        <end position="429"/>
    </location>
</feature>
<dbReference type="PANTHER" id="PTHR10177">
    <property type="entry name" value="CYCLINS"/>
    <property type="match status" value="1"/>
</dbReference>
<gene>
    <name evidence="3" type="ORF">ACHAWU_006727</name>
</gene>
<dbReference type="Pfam" id="PF00134">
    <property type="entry name" value="Cyclin_N"/>
    <property type="match status" value="1"/>
</dbReference>
<organism evidence="3 4">
    <name type="scientific">Discostella pseudostelligera</name>
    <dbReference type="NCBI Taxonomy" id="259834"/>
    <lineage>
        <taxon>Eukaryota</taxon>
        <taxon>Sar</taxon>
        <taxon>Stramenopiles</taxon>
        <taxon>Ochrophyta</taxon>
        <taxon>Bacillariophyta</taxon>
        <taxon>Coscinodiscophyceae</taxon>
        <taxon>Thalassiosirophycidae</taxon>
        <taxon>Stephanodiscales</taxon>
        <taxon>Stephanodiscaceae</taxon>
        <taxon>Discostella</taxon>
    </lineage>
</organism>
<dbReference type="InterPro" id="IPR006671">
    <property type="entry name" value="Cyclin_N"/>
</dbReference>
<evidence type="ECO:0000256" key="1">
    <source>
        <dbReference type="SAM" id="MobiDB-lite"/>
    </source>
</evidence>
<feature type="compositionally biased region" description="Basic and acidic residues" evidence="1">
    <location>
        <begin position="408"/>
        <end position="422"/>
    </location>
</feature>
<dbReference type="FunFam" id="1.10.472.10:FF:000093">
    <property type="entry name" value="Predicted protein"/>
    <property type="match status" value="1"/>
</dbReference>
<evidence type="ECO:0000313" key="4">
    <source>
        <dbReference type="Proteomes" id="UP001530293"/>
    </source>
</evidence>
<feature type="domain" description="Cyclin N-terminal" evidence="2">
    <location>
        <begin position="129"/>
        <end position="264"/>
    </location>
</feature>
<evidence type="ECO:0000259" key="2">
    <source>
        <dbReference type="Pfam" id="PF00134"/>
    </source>
</evidence>
<evidence type="ECO:0000313" key="3">
    <source>
        <dbReference type="EMBL" id="KAL3756712.1"/>
    </source>
</evidence>
<proteinExistence type="predicted"/>
<dbReference type="InterPro" id="IPR039361">
    <property type="entry name" value="Cyclin"/>
</dbReference>
<accession>A0ABD3M3E5</accession>
<comment type="caution">
    <text evidence="3">The sequence shown here is derived from an EMBL/GenBank/DDBJ whole genome shotgun (WGS) entry which is preliminary data.</text>
</comment>
<feature type="compositionally biased region" description="Low complexity" evidence="1">
    <location>
        <begin position="489"/>
        <end position="506"/>
    </location>
</feature>
<protein>
    <recommendedName>
        <fullName evidence="2">Cyclin N-terminal domain-containing protein</fullName>
    </recommendedName>
</protein>
<feature type="compositionally biased region" description="Low complexity" evidence="1">
    <location>
        <begin position="51"/>
        <end position="75"/>
    </location>
</feature>
<feature type="compositionally biased region" description="Low complexity" evidence="1">
    <location>
        <begin position="393"/>
        <end position="407"/>
    </location>
</feature>
<dbReference type="EMBL" id="JALLBG020000295">
    <property type="protein sequence ID" value="KAL3756712.1"/>
    <property type="molecule type" value="Genomic_DNA"/>
</dbReference>
<dbReference type="InterPro" id="IPR036915">
    <property type="entry name" value="Cyclin-like_sf"/>
</dbReference>
<dbReference type="Proteomes" id="UP001530293">
    <property type="component" value="Unassembled WGS sequence"/>
</dbReference>
<name>A0ABD3M3E5_9STRA</name>
<dbReference type="SUPFAM" id="SSF47954">
    <property type="entry name" value="Cyclin-like"/>
    <property type="match status" value="1"/>
</dbReference>
<sequence length="513" mass="56908">MLYHQDAHDAVAMQEIEVIGMDDGEDNITTTSLSMPIVVWSPPMLKLSATSVSSSSTSSSSSASSSSSGHSVATGPRHQDRYSNINHNKDDALNILLAMLSNESSFHTPAHRARLEAACRGFLYASLDDATDHVNDHDRAKMCDWYYEMADFLKIDRATASRSLALLDRFMATSIDSSVALSTRTIPSFASKENITVTEAVIAASKHRDVYQLVALTALFLSIKLFERLSIEPSHVSYLSRGRYTAQEVVKMESIMLQALEWKVCSAYKVDYVNAYLDVVLSKGDINTTHHLLSSFKDLANIQIQLSDYDSSYSFLKPSLVAFAAVNNAFEMQRDGMSTIDQHIVRESIQGLMNKMYHHNRMERDELARTMERLRASVDPNVVGRSVEYSCCSGTPSTEPTRTTSTSYDRHRFSPSLQRDDNSSASADTQQQCVAVSPLDVALESIENFDVTQLLCCGSSTHQTDFSTHGNNGIVLEEKKKRRQHHAPRSVTVTDSPSPTSVIPTTRFGSRLL</sequence>